<protein>
    <recommendedName>
        <fullName evidence="1">Glycosyl transferase family 1 domain-containing protein</fullName>
    </recommendedName>
</protein>
<feature type="domain" description="Glycosyl transferase family 1" evidence="1">
    <location>
        <begin position="196"/>
        <end position="347"/>
    </location>
</feature>
<dbReference type="EMBL" id="BMHY01000007">
    <property type="protein sequence ID" value="GGG76467.1"/>
    <property type="molecule type" value="Genomic_DNA"/>
</dbReference>
<reference evidence="2 3" key="1">
    <citation type="journal article" date="2014" name="Int. J. Syst. Evol. Microbiol.">
        <title>Complete genome sequence of Corynebacterium casei LMG S-19264T (=DSM 44701T), isolated from a smear-ripened cheese.</title>
        <authorList>
            <consortium name="US DOE Joint Genome Institute (JGI-PGF)"/>
            <person name="Walter F."/>
            <person name="Albersmeier A."/>
            <person name="Kalinowski J."/>
            <person name="Ruckert C."/>
        </authorList>
    </citation>
    <scope>NUCLEOTIDE SEQUENCE [LARGE SCALE GENOMIC DNA]</scope>
    <source>
        <strain evidence="2 3">CGMCC 1.15286</strain>
    </source>
</reference>
<dbReference type="PANTHER" id="PTHR12526">
    <property type="entry name" value="GLYCOSYLTRANSFERASE"/>
    <property type="match status" value="1"/>
</dbReference>
<dbReference type="Proteomes" id="UP000600247">
    <property type="component" value="Unassembled WGS sequence"/>
</dbReference>
<dbReference type="Gene3D" id="3.40.50.2000">
    <property type="entry name" value="Glycogen Phosphorylase B"/>
    <property type="match status" value="2"/>
</dbReference>
<evidence type="ECO:0000313" key="2">
    <source>
        <dbReference type="EMBL" id="GGG76467.1"/>
    </source>
</evidence>
<dbReference type="RefSeq" id="WP_188890604.1">
    <property type="nucleotide sequence ID" value="NZ_BMHY01000007.1"/>
</dbReference>
<sequence length="373" mass="42649">MNILLSIHHEMNKNAGAPGVTFQLYKQYQRLGHNAVMFSFDDLPSYIPGKWKAVLFPYYLYLRIKQLAKKGELDVVDASSGDAWVWSLLRSRKRSPALVSRSHGLEHTMHENMLEEQRRGNLKLSWKYPLYHGGLRLQEVAISFRRADGALFLNHRDFEYAVSRLRVRSPLARVVRNGLPDEFLHLPIDFNLGPEIRIAQIGSYIPRKGIHYTAQALDGILRQFPHVKISFIGTGCSRETVLQDYDEQLHDQIDVVPAYSHEELPKLLVNHHIKLFPTLSEGFPLSLLEAMACGLAPISSFTTGSFLIDGRDALIIPFRDAAAIQKKLSQLIEDTDFLQSIRKKAYETAQQHEWNRIAGEAISFYEQLKESKL</sequence>
<dbReference type="InterPro" id="IPR001296">
    <property type="entry name" value="Glyco_trans_1"/>
</dbReference>
<name>A0A917M4B4_9BACL</name>
<keyword evidence="3" id="KW-1185">Reference proteome</keyword>
<comment type="caution">
    <text evidence="2">The sequence shown here is derived from an EMBL/GenBank/DDBJ whole genome shotgun (WGS) entry which is preliminary data.</text>
</comment>
<dbReference type="AlphaFoldDB" id="A0A917M4B4"/>
<evidence type="ECO:0000313" key="3">
    <source>
        <dbReference type="Proteomes" id="UP000600247"/>
    </source>
</evidence>
<gene>
    <name evidence="2" type="ORF">GCM10010918_36220</name>
</gene>
<dbReference type="CDD" id="cd03801">
    <property type="entry name" value="GT4_PimA-like"/>
    <property type="match status" value="1"/>
</dbReference>
<proteinExistence type="predicted"/>
<dbReference type="Pfam" id="PF00534">
    <property type="entry name" value="Glycos_transf_1"/>
    <property type="match status" value="1"/>
</dbReference>
<organism evidence="2 3">
    <name type="scientific">Paenibacillus radicis</name>
    <name type="common">ex Gao et al. 2016</name>
    <dbReference type="NCBI Taxonomy" id="1737354"/>
    <lineage>
        <taxon>Bacteria</taxon>
        <taxon>Bacillati</taxon>
        <taxon>Bacillota</taxon>
        <taxon>Bacilli</taxon>
        <taxon>Bacillales</taxon>
        <taxon>Paenibacillaceae</taxon>
        <taxon>Paenibacillus</taxon>
    </lineage>
</organism>
<dbReference type="PANTHER" id="PTHR12526:SF572">
    <property type="entry name" value="BLL5144 PROTEIN"/>
    <property type="match status" value="1"/>
</dbReference>
<accession>A0A917M4B4</accession>
<dbReference type="SUPFAM" id="SSF53756">
    <property type="entry name" value="UDP-Glycosyltransferase/glycogen phosphorylase"/>
    <property type="match status" value="1"/>
</dbReference>
<evidence type="ECO:0000259" key="1">
    <source>
        <dbReference type="Pfam" id="PF00534"/>
    </source>
</evidence>
<dbReference type="GO" id="GO:0016757">
    <property type="term" value="F:glycosyltransferase activity"/>
    <property type="evidence" value="ECO:0007669"/>
    <property type="project" value="InterPro"/>
</dbReference>